<protein>
    <submittedName>
        <fullName evidence="2">Uncharacterized protein</fullName>
    </submittedName>
</protein>
<reference evidence="2" key="1">
    <citation type="submission" date="2020-08" db="EMBL/GenBank/DDBJ databases">
        <title>Multicomponent nature underlies the extraordinary mechanical properties of spider dragline silk.</title>
        <authorList>
            <person name="Kono N."/>
            <person name="Nakamura H."/>
            <person name="Mori M."/>
            <person name="Yoshida Y."/>
            <person name="Ohtoshi R."/>
            <person name="Malay A.D."/>
            <person name="Moran D.A.P."/>
            <person name="Tomita M."/>
            <person name="Numata K."/>
            <person name="Arakawa K."/>
        </authorList>
    </citation>
    <scope>NUCLEOTIDE SEQUENCE</scope>
</reference>
<organism evidence="2 3">
    <name type="scientific">Trichonephila inaurata madagascariensis</name>
    <dbReference type="NCBI Taxonomy" id="2747483"/>
    <lineage>
        <taxon>Eukaryota</taxon>
        <taxon>Metazoa</taxon>
        <taxon>Ecdysozoa</taxon>
        <taxon>Arthropoda</taxon>
        <taxon>Chelicerata</taxon>
        <taxon>Arachnida</taxon>
        <taxon>Araneae</taxon>
        <taxon>Araneomorphae</taxon>
        <taxon>Entelegynae</taxon>
        <taxon>Araneoidea</taxon>
        <taxon>Nephilidae</taxon>
        <taxon>Trichonephila</taxon>
        <taxon>Trichonephila inaurata</taxon>
    </lineage>
</organism>
<evidence type="ECO:0000313" key="2">
    <source>
        <dbReference type="EMBL" id="GFY43284.1"/>
    </source>
</evidence>
<keyword evidence="1" id="KW-0472">Membrane</keyword>
<gene>
    <name evidence="2" type="ORF">TNIN_83851</name>
</gene>
<dbReference type="AlphaFoldDB" id="A0A8X6WXQ1"/>
<name>A0A8X6WXQ1_9ARAC</name>
<evidence type="ECO:0000256" key="1">
    <source>
        <dbReference type="SAM" id="Phobius"/>
    </source>
</evidence>
<dbReference type="Proteomes" id="UP000886998">
    <property type="component" value="Unassembled WGS sequence"/>
</dbReference>
<keyword evidence="1" id="KW-1133">Transmembrane helix</keyword>
<dbReference type="EMBL" id="BMAV01003579">
    <property type="protein sequence ID" value="GFY43284.1"/>
    <property type="molecule type" value="Genomic_DNA"/>
</dbReference>
<comment type="caution">
    <text evidence="2">The sequence shown here is derived from an EMBL/GenBank/DDBJ whole genome shotgun (WGS) entry which is preliminary data.</text>
</comment>
<keyword evidence="3" id="KW-1185">Reference proteome</keyword>
<evidence type="ECO:0000313" key="3">
    <source>
        <dbReference type="Proteomes" id="UP000886998"/>
    </source>
</evidence>
<feature type="transmembrane region" description="Helical" evidence="1">
    <location>
        <begin position="192"/>
        <end position="216"/>
    </location>
</feature>
<proteinExistence type="predicted"/>
<accession>A0A8X6WXQ1</accession>
<keyword evidence="1" id="KW-0812">Transmembrane</keyword>
<sequence length="224" mass="25057">MSTSTLKSENFSKVVILSNSRAALLATSSESTVSVDILNIHLANNDLIENHKKVALQSVSAHSSTHCAAHLHENGTVDSLASKISQISDEPIPFYTTKRFIKKSFTDAYWRNIKETNKDKKLIEEIVNIPSWPRDKFVAVYPLAIGPRLSLQTFISYKNMSSPLFQLCYIREEMGKIGPGCSSSFVAGCSSYFFSLFYNSFNVCISVYSCLLICCLKLKNTLRE</sequence>